<dbReference type="InParanoid" id="M1ABK2"/>
<name>M1ABK2_SOLTU</name>
<accession>M1ABK2</accession>
<evidence type="ECO:0000313" key="2">
    <source>
        <dbReference type="Proteomes" id="UP000011115"/>
    </source>
</evidence>
<keyword evidence="2" id="KW-1185">Reference proteome</keyword>
<reference evidence="1" key="2">
    <citation type="submission" date="2015-06" db="UniProtKB">
        <authorList>
            <consortium name="EnsemblPlants"/>
        </authorList>
    </citation>
    <scope>IDENTIFICATION</scope>
    <source>
        <strain evidence="1">DM1-3 516 R44</strain>
    </source>
</reference>
<proteinExistence type="predicted"/>
<sequence length="55" mass="5739">MAVATVAAKLGFLDNEDAICSTKYCCCSEFVLMSSINLFKNVGSDALTNGTVISA</sequence>
<evidence type="ECO:0000313" key="1">
    <source>
        <dbReference type="EnsemblPlants" id="PGSC0003DMT400019060"/>
    </source>
</evidence>
<dbReference type="PaxDb" id="4113-PGSC0003DMT400019060"/>
<reference evidence="2" key="1">
    <citation type="journal article" date="2011" name="Nature">
        <title>Genome sequence and analysis of the tuber crop potato.</title>
        <authorList>
            <consortium name="The Potato Genome Sequencing Consortium"/>
        </authorList>
    </citation>
    <scope>NUCLEOTIDE SEQUENCE [LARGE SCALE GENOMIC DNA]</scope>
    <source>
        <strain evidence="2">cv. DM1-3 516 R44</strain>
    </source>
</reference>
<organism evidence="1 2">
    <name type="scientific">Solanum tuberosum</name>
    <name type="common">Potato</name>
    <dbReference type="NCBI Taxonomy" id="4113"/>
    <lineage>
        <taxon>Eukaryota</taxon>
        <taxon>Viridiplantae</taxon>
        <taxon>Streptophyta</taxon>
        <taxon>Embryophyta</taxon>
        <taxon>Tracheophyta</taxon>
        <taxon>Spermatophyta</taxon>
        <taxon>Magnoliopsida</taxon>
        <taxon>eudicotyledons</taxon>
        <taxon>Gunneridae</taxon>
        <taxon>Pentapetalae</taxon>
        <taxon>asterids</taxon>
        <taxon>lamiids</taxon>
        <taxon>Solanales</taxon>
        <taxon>Solanaceae</taxon>
        <taxon>Solanoideae</taxon>
        <taxon>Solaneae</taxon>
        <taxon>Solanum</taxon>
    </lineage>
</organism>
<protein>
    <submittedName>
        <fullName evidence="1">mRNA, 1346 bp sequence</fullName>
    </submittedName>
</protein>
<dbReference type="Proteomes" id="UP000011115">
    <property type="component" value="Unassembled WGS sequence"/>
</dbReference>
<dbReference type="EnsemblPlants" id="PGSC0003DMT400019060">
    <property type="protein sequence ID" value="PGSC0003DMT400019060"/>
    <property type="gene ID" value="PGSC0003DMG401007388"/>
</dbReference>
<dbReference type="Gramene" id="PGSC0003DMT400019060">
    <property type="protein sequence ID" value="PGSC0003DMT400019060"/>
    <property type="gene ID" value="PGSC0003DMG401007388"/>
</dbReference>
<dbReference type="AlphaFoldDB" id="M1ABK2"/>
<dbReference type="HOGENOM" id="CLU_3036192_0_0_1"/>